<organism evidence="2 3">
    <name type="scientific">Diaporthe vaccinii</name>
    <dbReference type="NCBI Taxonomy" id="105482"/>
    <lineage>
        <taxon>Eukaryota</taxon>
        <taxon>Fungi</taxon>
        <taxon>Dikarya</taxon>
        <taxon>Ascomycota</taxon>
        <taxon>Pezizomycotina</taxon>
        <taxon>Sordariomycetes</taxon>
        <taxon>Sordariomycetidae</taxon>
        <taxon>Diaporthales</taxon>
        <taxon>Diaporthaceae</taxon>
        <taxon>Diaporthe</taxon>
        <taxon>Diaporthe eres species complex</taxon>
    </lineage>
</organism>
<evidence type="ECO:0000313" key="2">
    <source>
        <dbReference type="EMBL" id="KAL2286492.1"/>
    </source>
</evidence>
<feature type="compositionally biased region" description="Low complexity" evidence="1">
    <location>
        <begin position="90"/>
        <end position="101"/>
    </location>
</feature>
<protein>
    <submittedName>
        <fullName evidence="2">Uncharacterized protein</fullName>
    </submittedName>
</protein>
<keyword evidence="3" id="KW-1185">Reference proteome</keyword>
<feature type="compositionally biased region" description="Polar residues" evidence="1">
    <location>
        <begin position="56"/>
        <end position="75"/>
    </location>
</feature>
<dbReference type="EMBL" id="JBAWTH010000024">
    <property type="protein sequence ID" value="KAL2286492.1"/>
    <property type="molecule type" value="Genomic_DNA"/>
</dbReference>
<gene>
    <name evidence="2" type="ORF">FJTKL_06855</name>
</gene>
<feature type="region of interest" description="Disordered" evidence="1">
    <location>
        <begin position="28"/>
        <end position="117"/>
    </location>
</feature>
<reference evidence="2 3" key="1">
    <citation type="submission" date="2024-03" db="EMBL/GenBank/DDBJ databases">
        <title>A high-quality draft genome sequence of Diaporthe vaccinii, a causative agent of upright dieback and viscid rot disease in cranberry plants.</title>
        <authorList>
            <person name="Sarrasin M."/>
            <person name="Lang B.F."/>
            <person name="Burger G."/>
        </authorList>
    </citation>
    <scope>NUCLEOTIDE SEQUENCE [LARGE SCALE GENOMIC DNA]</scope>
    <source>
        <strain evidence="2 3">IS7</strain>
    </source>
</reference>
<sequence>MSHENLICSAQLGTAYIYNKTIPRLARNGYKSKRPDEIPSGHQPTTRLRRSLTTSAHPSPRSTTWLSRAHSTSWKPHSPTCAYSSPSPPRQQRSSTPSRRTAGCSTSSATPGGPIDEIPGHFVEVELPRVNDAQLKRVLPCPVYRVISSEPFLDAAGQPSQPPRPSGGMCVEDMQLIGSYVSAATAKARANEVLAARMSDHPVALPKHVTAVHEGQDAMGVIIPFSGNSTPVVSFIVMVSYDSGIMLDLEENEM</sequence>
<proteinExistence type="predicted"/>
<evidence type="ECO:0000313" key="3">
    <source>
        <dbReference type="Proteomes" id="UP001600888"/>
    </source>
</evidence>
<evidence type="ECO:0000256" key="1">
    <source>
        <dbReference type="SAM" id="MobiDB-lite"/>
    </source>
</evidence>
<name>A0ABR4EVL2_9PEZI</name>
<comment type="caution">
    <text evidence="2">The sequence shown here is derived from an EMBL/GenBank/DDBJ whole genome shotgun (WGS) entry which is preliminary data.</text>
</comment>
<accession>A0ABR4EVL2</accession>
<dbReference type="Proteomes" id="UP001600888">
    <property type="component" value="Unassembled WGS sequence"/>
</dbReference>